<feature type="transmembrane region" description="Helical" evidence="2">
    <location>
        <begin position="127"/>
        <end position="148"/>
    </location>
</feature>
<dbReference type="EMBL" id="BAAALF010000013">
    <property type="protein sequence ID" value="GAA1224379.1"/>
    <property type="molecule type" value="Genomic_DNA"/>
</dbReference>
<organism evidence="3 4">
    <name type="scientific">Kitasatospora nipponensis</name>
    <dbReference type="NCBI Taxonomy" id="258049"/>
    <lineage>
        <taxon>Bacteria</taxon>
        <taxon>Bacillati</taxon>
        <taxon>Actinomycetota</taxon>
        <taxon>Actinomycetes</taxon>
        <taxon>Kitasatosporales</taxon>
        <taxon>Streptomycetaceae</taxon>
        <taxon>Kitasatospora</taxon>
    </lineage>
</organism>
<reference evidence="3 4" key="1">
    <citation type="journal article" date="2019" name="Int. J. Syst. Evol. Microbiol.">
        <title>The Global Catalogue of Microorganisms (GCM) 10K type strain sequencing project: providing services to taxonomists for standard genome sequencing and annotation.</title>
        <authorList>
            <consortium name="The Broad Institute Genomics Platform"/>
            <consortium name="The Broad Institute Genome Sequencing Center for Infectious Disease"/>
            <person name="Wu L."/>
            <person name="Ma J."/>
        </authorList>
    </citation>
    <scope>NUCLEOTIDE SEQUENCE [LARGE SCALE GENOMIC DNA]</scope>
    <source>
        <strain evidence="3 4">JCM 13004</strain>
    </source>
</reference>
<evidence type="ECO:0000313" key="3">
    <source>
        <dbReference type="EMBL" id="GAA1224379.1"/>
    </source>
</evidence>
<feature type="region of interest" description="Disordered" evidence="1">
    <location>
        <begin position="1"/>
        <end position="34"/>
    </location>
</feature>
<keyword evidence="4" id="KW-1185">Reference proteome</keyword>
<evidence type="ECO:0000256" key="2">
    <source>
        <dbReference type="SAM" id="Phobius"/>
    </source>
</evidence>
<sequence length="167" mass="18909">MKWTGTLPGRHAEPMEPRRDDSPSLLKGRPSELKHDLDAALQTRKELGAEYESELIDSFLSRIDARLDARVEQRVAERLSQYEDERPLRRRDRDREGRRRGWSGNPISPVSLVMAIPLTAIGSSQGGFGIVVCWLGIVGVNFAAAFGARRDRREEQRTGREARGEWA</sequence>
<dbReference type="Proteomes" id="UP001500037">
    <property type="component" value="Unassembled WGS sequence"/>
</dbReference>
<feature type="compositionally biased region" description="Basic and acidic residues" evidence="1">
    <location>
        <begin position="10"/>
        <end position="22"/>
    </location>
</feature>
<keyword evidence="2" id="KW-0812">Transmembrane</keyword>
<evidence type="ECO:0000256" key="1">
    <source>
        <dbReference type="SAM" id="MobiDB-lite"/>
    </source>
</evidence>
<accession>A0ABN1VV75</accession>
<feature type="compositionally biased region" description="Basic and acidic residues" evidence="1">
    <location>
        <begin position="82"/>
        <end position="99"/>
    </location>
</feature>
<proteinExistence type="predicted"/>
<keyword evidence="2" id="KW-1133">Transmembrane helix</keyword>
<keyword evidence="2" id="KW-0472">Membrane</keyword>
<evidence type="ECO:0000313" key="4">
    <source>
        <dbReference type="Proteomes" id="UP001500037"/>
    </source>
</evidence>
<feature type="region of interest" description="Disordered" evidence="1">
    <location>
        <begin position="82"/>
        <end position="102"/>
    </location>
</feature>
<feature type="transmembrane region" description="Helical" evidence="2">
    <location>
        <begin position="101"/>
        <end position="121"/>
    </location>
</feature>
<evidence type="ECO:0008006" key="5">
    <source>
        <dbReference type="Google" id="ProtNLM"/>
    </source>
</evidence>
<comment type="caution">
    <text evidence="3">The sequence shown here is derived from an EMBL/GenBank/DDBJ whole genome shotgun (WGS) entry which is preliminary data.</text>
</comment>
<protein>
    <recommendedName>
        <fullName evidence="5">DivIVA domain-containing protein</fullName>
    </recommendedName>
</protein>
<name>A0ABN1VV75_9ACTN</name>
<gene>
    <name evidence="3" type="ORF">GCM10009665_13290</name>
</gene>